<evidence type="ECO:0000256" key="1">
    <source>
        <dbReference type="SAM" id="Phobius"/>
    </source>
</evidence>
<dbReference type="Gene3D" id="3.10.350.10">
    <property type="entry name" value="LysM domain"/>
    <property type="match status" value="1"/>
</dbReference>
<dbReference type="InterPro" id="IPR018392">
    <property type="entry name" value="LysM"/>
</dbReference>
<dbReference type="CDD" id="cd00118">
    <property type="entry name" value="LysM"/>
    <property type="match status" value="1"/>
</dbReference>
<dbReference type="SUPFAM" id="SSF54106">
    <property type="entry name" value="LysM domain"/>
    <property type="match status" value="1"/>
</dbReference>
<reference evidence="3 4" key="1">
    <citation type="submission" date="2015-12" db="EMBL/GenBank/DDBJ databases">
        <title>Draft genome sequence of the thermoanaerobe Thermotalea metallivorans, an isolate from the runoff channel of the Great Artesian Basin, Australia.</title>
        <authorList>
            <person name="Patel B.K."/>
        </authorList>
    </citation>
    <scope>NUCLEOTIDE SEQUENCE [LARGE SCALE GENOMIC DNA]</scope>
    <source>
        <strain evidence="3 4">B2-1</strain>
    </source>
</reference>
<evidence type="ECO:0000259" key="2">
    <source>
        <dbReference type="PROSITE" id="PS51782"/>
    </source>
</evidence>
<keyword evidence="1" id="KW-0472">Membrane</keyword>
<dbReference type="SMART" id="SM00257">
    <property type="entry name" value="LysM"/>
    <property type="match status" value="1"/>
</dbReference>
<keyword evidence="1" id="KW-0812">Transmembrane</keyword>
<dbReference type="EMBL" id="LOEE01000021">
    <property type="protein sequence ID" value="KXG76873.1"/>
    <property type="molecule type" value="Genomic_DNA"/>
</dbReference>
<dbReference type="Proteomes" id="UP000070456">
    <property type="component" value="Unassembled WGS sequence"/>
</dbReference>
<keyword evidence="1" id="KW-1133">Transmembrane helix</keyword>
<dbReference type="InterPro" id="IPR036779">
    <property type="entry name" value="LysM_dom_sf"/>
</dbReference>
<feature type="transmembrane region" description="Helical" evidence="1">
    <location>
        <begin position="12"/>
        <end position="33"/>
    </location>
</feature>
<sequence length="101" mass="11665">MKKSKLYIADKGRFALFMIVMTIIFTSSMNLVFRTDIAEGAVEPQYDEICIKPGDTLWALAKKYTPNHKDVRETIYEITQINNLKTSDIFPNQVIKIPIHE</sequence>
<comment type="caution">
    <text evidence="3">The sequence shown here is derived from an EMBL/GenBank/DDBJ whole genome shotgun (WGS) entry which is preliminary data.</text>
</comment>
<keyword evidence="4" id="KW-1185">Reference proteome</keyword>
<feature type="domain" description="LysM" evidence="2">
    <location>
        <begin position="47"/>
        <end position="97"/>
    </location>
</feature>
<dbReference type="OrthoDB" id="1716479at2"/>
<accession>A0A140L8J8</accession>
<dbReference type="STRING" id="520762.AN619_08650"/>
<organism evidence="3 4">
    <name type="scientific">Thermotalea metallivorans</name>
    <dbReference type="NCBI Taxonomy" id="520762"/>
    <lineage>
        <taxon>Bacteria</taxon>
        <taxon>Bacillati</taxon>
        <taxon>Bacillota</taxon>
        <taxon>Clostridia</taxon>
        <taxon>Peptostreptococcales</taxon>
        <taxon>Thermotaleaceae</taxon>
        <taxon>Thermotalea</taxon>
    </lineage>
</organism>
<dbReference type="Pfam" id="PF01476">
    <property type="entry name" value="LysM"/>
    <property type="match status" value="1"/>
</dbReference>
<name>A0A140L8J8_9FIRM</name>
<dbReference type="RefSeq" id="WP_068555233.1">
    <property type="nucleotide sequence ID" value="NZ_LOEE01000021.1"/>
</dbReference>
<protein>
    <recommendedName>
        <fullName evidence="2">LysM domain-containing protein</fullName>
    </recommendedName>
</protein>
<evidence type="ECO:0000313" key="4">
    <source>
        <dbReference type="Proteomes" id="UP000070456"/>
    </source>
</evidence>
<dbReference type="PROSITE" id="PS51782">
    <property type="entry name" value="LYSM"/>
    <property type="match status" value="1"/>
</dbReference>
<proteinExistence type="predicted"/>
<dbReference type="AlphaFoldDB" id="A0A140L8J8"/>
<evidence type="ECO:0000313" key="3">
    <source>
        <dbReference type="EMBL" id="KXG76873.1"/>
    </source>
</evidence>
<gene>
    <name evidence="3" type="ORF">AN619_08650</name>
</gene>